<organism evidence="2 3">
    <name type="scientific">Campylobacter showae RM3277</name>
    <dbReference type="NCBI Taxonomy" id="553219"/>
    <lineage>
        <taxon>Bacteria</taxon>
        <taxon>Pseudomonadati</taxon>
        <taxon>Campylobacterota</taxon>
        <taxon>Epsilonproteobacteria</taxon>
        <taxon>Campylobacterales</taxon>
        <taxon>Campylobacteraceae</taxon>
        <taxon>Campylobacter</taxon>
    </lineage>
</organism>
<sequence length="178" mass="19722">MILAGWAPFSLGVIFFAALGVWALNLSPEEIFRSNFWPGFIRAVRVFAPFLDDLAKNGLKIEVVAFYACAACFWLCFFAAVFCLNYGKEDFRRVNLVKLTAAFVLLGGFCFLAFSGLLFAPEGMGGRWGVYVRFDAYALANDSALYNLAARLGIGFVFASFAHVACDLIYGLRGDRRE</sequence>
<dbReference type="eggNOG" id="ENOG5031AB3">
    <property type="taxonomic scope" value="Bacteria"/>
</dbReference>
<dbReference type="Proteomes" id="UP000003107">
    <property type="component" value="Unassembled WGS sequence"/>
</dbReference>
<keyword evidence="1" id="KW-1133">Transmembrane helix</keyword>
<gene>
    <name evidence="2" type="ORF">CAMSH0001_1163</name>
</gene>
<dbReference type="EMBL" id="ACVQ01000028">
    <property type="protein sequence ID" value="EET79083.1"/>
    <property type="molecule type" value="Genomic_DNA"/>
</dbReference>
<proteinExistence type="predicted"/>
<keyword evidence="1" id="KW-0472">Membrane</keyword>
<feature type="transmembrane region" description="Helical" evidence="1">
    <location>
        <begin position="99"/>
        <end position="120"/>
    </location>
</feature>
<feature type="transmembrane region" description="Helical" evidence="1">
    <location>
        <begin position="6"/>
        <end position="24"/>
    </location>
</feature>
<reference evidence="2 3" key="1">
    <citation type="submission" date="2009-07" db="EMBL/GenBank/DDBJ databases">
        <authorList>
            <person name="Madupu R."/>
            <person name="Sebastian Y."/>
            <person name="Durkin A.S."/>
            <person name="Torralba M."/>
            <person name="Methe B."/>
            <person name="Sutton G.G."/>
            <person name="Strausberg R.L."/>
            <person name="Nelson K.E."/>
        </authorList>
    </citation>
    <scope>NUCLEOTIDE SEQUENCE [LARGE SCALE GENOMIC DNA]</scope>
    <source>
        <strain evidence="2 3">RM3277</strain>
    </source>
</reference>
<feature type="transmembrane region" description="Helical" evidence="1">
    <location>
        <begin position="64"/>
        <end position="87"/>
    </location>
</feature>
<evidence type="ECO:0000256" key="1">
    <source>
        <dbReference type="SAM" id="Phobius"/>
    </source>
</evidence>
<protein>
    <submittedName>
        <fullName evidence="2">Uncharacterized protein</fullName>
    </submittedName>
</protein>
<comment type="caution">
    <text evidence="2">The sequence shown here is derived from an EMBL/GenBank/DDBJ whole genome shotgun (WGS) entry which is preliminary data.</text>
</comment>
<accession>C6RI53</accession>
<evidence type="ECO:0000313" key="2">
    <source>
        <dbReference type="EMBL" id="EET79083.1"/>
    </source>
</evidence>
<feature type="transmembrane region" description="Helical" evidence="1">
    <location>
        <begin position="148"/>
        <end position="172"/>
    </location>
</feature>
<name>C6RI53_9BACT</name>
<dbReference type="AlphaFoldDB" id="C6RI53"/>
<keyword evidence="3" id="KW-1185">Reference proteome</keyword>
<keyword evidence="1" id="KW-0812">Transmembrane</keyword>
<evidence type="ECO:0000313" key="3">
    <source>
        <dbReference type="Proteomes" id="UP000003107"/>
    </source>
</evidence>